<dbReference type="AlphaFoldDB" id="A0A2N5CIR8"/>
<dbReference type="Proteomes" id="UP000234341">
    <property type="component" value="Unassembled WGS sequence"/>
</dbReference>
<accession>A0A2N5CIR8</accession>
<dbReference type="OrthoDB" id="8927617at2"/>
<dbReference type="InterPro" id="IPR000182">
    <property type="entry name" value="GNAT_dom"/>
</dbReference>
<dbReference type="STRING" id="82633.GCA_000974605_01313"/>
<dbReference type="PROSITE" id="PS51186">
    <property type="entry name" value="GNAT"/>
    <property type="match status" value="1"/>
</dbReference>
<dbReference type="GO" id="GO:0016747">
    <property type="term" value="F:acyltransferase activity, transferring groups other than amino-acyl groups"/>
    <property type="evidence" value="ECO:0007669"/>
    <property type="project" value="InterPro"/>
</dbReference>
<dbReference type="CDD" id="cd04301">
    <property type="entry name" value="NAT_SF"/>
    <property type="match status" value="1"/>
</dbReference>
<evidence type="ECO:0000313" key="2">
    <source>
        <dbReference type="EMBL" id="PLQ02119.1"/>
    </source>
</evidence>
<dbReference type="InterPro" id="IPR016181">
    <property type="entry name" value="Acyl_CoA_acyltransferase"/>
</dbReference>
<name>A0A2N5CIR8_9BURK</name>
<comment type="caution">
    <text evidence="2">The sequence shown here is derived from an EMBL/GenBank/DDBJ whole genome shotgun (WGS) entry which is preliminary data.</text>
</comment>
<dbReference type="Gene3D" id="3.40.630.30">
    <property type="match status" value="1"/>
</dbReference>
<reference evidence="2 3" key="1">
    <citation type="submission" date="2017-12" db="EMBL/GenBank/DDBJ databases">
        <title>Genome sequence of the active heterotrophic nitrifier-denitrifier, Cupriavidus pauculus UM1.</title>
        <authorList>
            <person name="Putonti C."/>
            <person name="Castignetti D."/>
        </authorList>
    </citation>
    <scope>NUCLEOTIDE SEQUENCE [LARGE SCALE GENOMIC DNA]</scope>
    <source>
        <strain evidence="2 3">UM1</strain>
    </source>
</reference>
<proteinExistence type="predicted"/>
<dbReference type="RefSeq" id="WP_101679911.1">
    <property type="nucleotide sequence ID" value="NZ_PJRP01000001.1"/>
</dbReference>
<evidence type="ECO:0000259" key="1">
    <source>
        <dbReference type="PROSITE" id="PS51186"/>
    </source>
</evidence>
<dbReference type="EMBL" id="PJRP01000001">
    <property type="protein sequence ID" value="PLQ02119.1"/>
    <property type="molecule type" value="Genomic_DNA"/>
</dbReference>
<evidence type="ECO:0000313" key="3">
    <source>
        <dbReference type="Proteomes" id="UP000234341"/>
    </source>
</evidence>
<protein>
    <submittedName>
        <fullName evidence="2">N-acetylglutamate synthase</fullName>
    </submittedName>
</protein>
<feature type="domain" description="N-acetyltransferase" evidence="1">
    <location>
        <begin position="5"/>
        <end position="132"/>
    </location>
</feature>
<dbReference type="Pfam" id="PF13508">
    <property type="entry name" value="Acetyltransf_7"/>
    <property type="match status" value="1"/>
</dbReference>
<sequence>MIKDMRIRMAQPSETLAIGAVLERCGLPMDDLPRLVGEFHVAVLEAQLVGCACAELFGDTAIIRSVAVLREWRDQGVASHLVHAVMMRARANGSRRAVLLTSTCPSYFARYGFSLIHASKLPTEVLESEEFRRLRDTSALCMSAELM</sequence>
<organism evidence="2 3">
    <name type="scientific">Cupriavidus pauculus</name>
    <dbReference type="NCBI Taxonomy" id="82633"/>
    <lineage>
        <taxon>Bacteria</taxon>
        <taxon>Pseudomonadati</taxon>
        <taxon>Pseudomonadota</taxon>
        <taxon>Betaproteobacteria</taxon>
        <taxon>Burkholderiales</taxon>
        <taxon>Burkholderiaceae</taxon>
        <taxon>Cupriavidus</taxon>
    </lineage>
</organism>
<gene>
    <name evidence="2" type="ORF">CYJ10_02100</name>
</gene>
<dbReference type="SUPFAM" id="SSF55729">
    <property type="entry name" value="Acyl-CoA N-acyltransferases (Nat)"/>
    <property type="match status" value="1"/>
</dbReference>